<evidence type="ECO:0000313" key="7">
    <source>
        <dbReference type="EMBL" id="WMW80359.1"/>
    </source>
</evidence>
<keyword evidence="3 6" id="KW-0812">Transmembrane</keyword>
<dbReference type="InterPro" id="IPR002994">
    <property type="entry name" value="Surf1/Shy1"/>
</dbReference>
<evidence type="ECO:0000256" key="2">
    <source>
        <dbReference type="ARBA" id="ARBA00007165"/>
    </source>
</evidence>
<dbReference type="CDD" id="cd06662">
    <property type="entry name" value="SURF1"/>
    <property type="match status" value="1"/>
</dbReference>
<dbReference type="Proteomes" id="UP001181355">
    <property type="component" value="Chromosome"/>
</dbReference>
<keyword evidence="6" id="KW-1003">Cell membrane</keyword>
<evidence type="ECO:0000256" key="4">
    <source>
        <dbReference type="ARBA" id="ARBA00022989"/>
    </source>
</evidence>
<sequence>MLKQIFSRTLPLLATIIVCIAGIMLGNWQTRRAQEKENIALQIEQQAKLPSALIDANQLTMPRAFQRIHLRGQFIQQWPLYLDNRPMNGKVGMVALMPFQLSESNKAVLVARGWFQRDLKERTKIPRLEIPNGEIEIAGIVRQHLDRSMQLGADEIITPGSILQNLSSAEVAATLKLDMPEWVLEQTSTQGEGLQRDWPVPSNGADKHRAYAFQWYGLTVMAFLFFVVTGIRRGKHTK</sequence>
<comment type="subcellular location">
    <subcellularLocation>
        <location evidence="6">Cell membrane</location>
        <topology evidence="6">Multi-pass membrane protein</topology>
    </subcellularLocation>
    <subcellularLocation>
        <location evidence="1">Membrane</location>
    </subcellularLocation>
</comment>
<dbReference type="Pfam" id="PF02104">
    <property type="entry name" value="SURF1"/>
    <property type="match status" value="1"/>
</dbReference>
<evidence type="ECO:0000256" key="5">
    <source>
        <dbReference type="ARBA" id="ARBA00023136"/>
    </source>
</evidence>
<evidence type="ECO:0000256" key="1">
    <source>
        <dbReference type="ARBA" id="ARBA00004370"/>
    </source>
</evidence>
<keyword evidence="8" id="KW-1185">Reference proteome</keyword>
<accession>A0ABY9RHM1</accession>
<proteinExistence type="inferred from homology"/>
<organism evidence="7 8">
    <name type="scientific">Undibacterium cyanobacteriorum</name>
    <dbReference type="NCBI Taxonomy" id="3073561"/>
    <lineage>
        <taxon>Bacteria</taxon>
        <taxon>Pseudomonadati</taxon>
        <taxon>Pseudomonadota</taxon>
        <taxon>Betaproteobacteria</taxon>
        <taxon>Burkholderiales</taxon>
        <taxon>Oxalobacteraceae</taxon>
        <taxon>Undibacterium</taxon>
    </lineage>
</organism>
<gene>
    <name evidence="7" type="ORF">RF679_17175</name>
</gene>
<dbReference type="PANTHER" id="PTHR23427">
    <property type="entry name" value="SURFEIT LOCUS PROTEIN"/>
    <property type="match status" value="1"/>
</dbReference>
<evidence type="ECO:0000256" key="3">
    <source>
        <dbReference type="ARBA" id="ARBA00022692"/>
    </source>
</evidence>
<dbReference type="PANTHER" id="PTHR23427:SF2">
    <property type="entry name" value="SURFEIT LOCUS PROTEIN 1"/>
    <property type="match status" value="1"/>
</dbReference>
<evidence type="ECO:0000313" key="8">
    <source>
        <dbReference type="Proteomes" id="UP001181355"/>
    </source>
</evidence>
<feature type="transmembrane region" description="Helical" evidence="6">
    <location>
        <begin position="213"/>
        <end position="231"/>
    </location>
</feature>
<keyword evidence="4 6" id="KW-1133">Transmembrane helix</keyword>
<protein>
    <recommendedName>
        <fullName evidence="6">SURF1-like protein</fullName>
    </recommendedName>
</protein>
<evidence type="ECO:0000256" key="6">
    <source>
        <dbReference type="RuleBase" id="RU363076"/>
    </source>
</evidence>
<dbReference type="EMBL" id="CP133720">
    <property type="protein sequence ID" value="WMW80359.1"/>
    <property type="molecule type" value="Genomic_DNA"/>
</dbReference>
<reference evidence="7" key="1">
    <citation type="submission" date="2023-09" db="EMBL/GenBank/DDBJ databases">
        <title>Undibacterium sp. 20NA77.5 isolated from freshwater.</title>
        <authorList>
            <person name="Le V."/>
            <person name="Ko S.-R."/>
            <person name="Ahn C.-Y."/>
            <person name="Oh H.-M."/>
        </authorList>
    </citation>
    <scope>NUCLEOTIDE SEQUENCE</scope>
    <source>
        <strain evidence="7">20NA77.5</strain>
    </source>
</reference>
<dbReference type="PROSITE" id="PS50895">
    <property type="entry name" value="SURF1"/>
    <property type="match status" value="1"/>
</dbReference>
<dbReference type="RefSeq" id="WP_309481852.1">
    <property type="nucleotide sequence ID" value="NZ_CP133720.1"/>
</dbReference>
<name>A0ABY9RHM1_9BURK</name>
<comment type="caution">
    <text evidence="6">Lacks conserved residue(s) required for the propagation of feature annotation.</text>
</comment>
<dbReference type="InterPro" id="IPR045214">
    <property type="entry name" value="Surf1/Surf4"/>
</dbReference>
<keyword evidence="5 6" id="KW-0472">Membrane</keyword>
<comment type="similarity">
    <text evidence="2 6">Belongs to the SURF1 family.</text>
</comment>